<dbReference type="OrthoDB" id="21204at2759"/>
<dbReference type="SUPFAM" id="SSF57850">
    <property type="entry name" value="RING/U-box"/>
    <property type="match status" value="1"/>
</dbReference>
<evidence type="ECO:0000313" key="4">
    <source>
        <dbReference type="Proteomes" id="UP000436088"/>
    </source>
</evidence>
<sequence length="116" mass="13308">MRVDYMKRRLAKSRACLTSRDFETTFMEVKFEVAIELAKILSEAIDPALAGSEGVKIEDEDVGACGICLEDMQKGEEVRAMAACGHKFHYWCINMWAKRKQDCPLCRSPFKTNKYF</sequence>
<dbReference type="PANTHER" id="PTHR45676:SF178">
    <property type="entry name" value="RING-TYPE E3 UBIQUITIN TRANSFERASE"/>
    <property type="match status" value="1"/>
</dbReference>
<keyword evidence="1" id="KW-0862">Zinc</keyword>
<gene>
    <name evidence="3" type="ORF">F3Y22_tig00111708pilonHSYRG00290</name>
</gene>
<dbReference type="EMBL" id="VEPZ02001408">
    <property type="protein sequence ID" value="KAE8674935.1"/>
    <property type="molecule type" value="Genomic_DNA"/>
</dbReference>
<evidence type="ECO:0000313" key="3">
    <source>
        <dbReference type="EMBL" id="KAE8674935.1"/>
    </source>
</evidence>
<dbReference type="Proteomes" id="UP000436088">
    <property type="component" value="Unassembled WGS sequence"/>
</dbReference>
<protein>
    <submittedName>
        <fullName evidence="3">Alpha/beta-Hydrolases superfamily protein</fullName>
    </submittedName>
</protein>
<dbReference type="GO" id="GO:0016567">
    <property type="term" value="P:protein ubiquitination"/>
    <property type="evidence" value="ECO:0007669"/>
    <property type="project" value="UniProtKB-UniPathway"/>
</dbReference>
<accession>A0A6A2Y2Z2</accession>
<evidence type="ECO:0000259" key="2">
    <source>
        <dbReference type="PROSITE" id="PS50089"/>
    </source>
</evidence>
<name>A0A6A2Y2Z2_HIBSY</name>
<dbReference type="AlphaFoldDB" id="A0A6A2Y2Z2"/>
<dbReference type="PROSITE" id="PS50089">
    <property type="entry name" value="ZF_RING_2"/>
    <property type="match status" value="1"/>
</dbReference>
<dbReference type="InterPro" id="IPR013083">
    <property type="entry name" value="Znf_RING/FYVE/PHD"/>
</dbReference>
<keyword evidence="1" id="KW-0863">Zinc-finger</keyword>
<dbReference type="InterPro" id="IPR001841">
    <property type="entry name" value="Znf_RING"/>
</dbReference>
<evidence type="ECO:0000256" key="1">
    <source>
        <dbReference type="PROSITE-ProRule" id="PRU00175"/>
    </source>
</evidence>
<organism evidence="3 4">
    <name type="scientific">Hibiscus syriacus</name>
    <name type="common">Rose of Sharon</name>
    <dbReference type="NCBI Taxonomy" id="106335"/>
    <lineage>
        <taxon>Eukaryota</taxon>
        <taxon>Viridiplantae</taxon>
        <taxon>Streptophyta</taxon>
        <taxon>Embryophyta</taxon>
        <taxon>Tracheophyta</taxon>
        <taxon>Spermatophyta</taxon>
        <taxon>Magnoliopsida</taxon>
        <taxon>eudicotyledons</taxon>
        <taxon>Gunneridae</taxon>
        <taxon>Pentapetalae</taxon>
        <taxon>rosids</taxon>
        <taxon>malvids</taxon>
        <taxon>Malvales</taxon>
        <taxon>Malvaceae</taxon>
        <taxon>Malvoideae</taxon>
        <taxon>Hibiscus</taxon>
    </lineage>
</organism>
<keyword evidence="1" id="KW-0479">Metal-binding</keyword>
<dbReference type="PANTHER" id="PTHR45676">
    <property type="entry name" value="RING-H2 FINGER PROTEIN ATL51-RELATED"/>
    <property type="match status" value="1"/>
</dbReference>
<proteinExistence type="predicted"/>
<reference evidence="3" key="1">
    <citation type="submission" date="2019-09" db="EMBL/GenBank/DDBJ databases">
        <title>Draft genome information of white flower Hibiscus syriacus.</title>
        <authorList>
            <person name="Kim Y.-M."/>
        </authorList>
    </citation>
    <scope>NUCLEOTIDE SEQUENCE [LARGE SCALE GENOMIC DNA]</scope>
    <source>
        <strain evidence="3">YM2019G1</strain>
    </source>
</reference>
<dbReference type="Gene3D" id="3.30.40.10">
    <property type="entry name" value="Zinc/RING finger domain, C3HC4 (zinc finger)"/>
    <property type="match status" value="1"/>
</dbReference>
<keyword evidence="4" id="KW-1185">Reference proteome</keyword>
<dbReference type="GO" id="GO:0016787">
    <property type="term" value="F:hydrolase activity"/>
    <property type="evidence" value="ECO:0007669"/>
    <property type="project" value="UniProtKB-KW"/>
</dbReference>
<feature type="domain" description="RING-type" evidence="2">
    <location>
        <begin position="65"/>
        <end position="107"/>
    </location>
</feature>
<dbReference type="UniPathway" id="UPA00143"/>
<dbReference type="GO" id="GO:0008270">
    <property type="term" value="F:zinc ion binding"/>
    <property type="evidence" value="ECO:0007669"/>
    <property type="project" value="UniProtKB-KW"/>
</dbReference>
<dbReference type="Pfam" id="PF13639">
    <property type="entry name" value="zf-RING_2"/>
    <property type="match status" value="1"/>
</dbReference>
<dbReference type="SMART" id="SM00184">
    <property type="entry name" value="RING"/>
    <property type="match status" value="1"/>
</dbReference>
<comment type="caution">
    <text evidence="3">The sequence shown here is derived from an EMBL/GenBank/DDBJ whole genome shotgun (WGS) entry which is preliminary data.</text>
</comment>